<comment type="caution">
    <text evidence="2">The sequence shown here is derived from an EMBL/GenBank/DDBJ whole genome shotgun (WGS) entry which is preliminary data.</text>
</comment>
<dbReference type="AlphaFoldDB" id="A0A0L0C086"/>
<organism evidence="2 3">
    <name type="scientific">Lucilia cuprina</name>
    <name type="common">Green bottle fly</name>
    <name type="synonym">Australian sheep blowfly</name>
    <dbReference type="NCBI Taxonomy" id="7375"/>
    <lineage>
        <taxon>Eukaryota</taxon>
        <taxon>Metazoa</taxon>
        <taxon>Ecdysozoa</taxon>
        <taxon>Arthropoda</taxon>
        <taxon>Hexapoda</taxon>
        <taxon>Insecta</taxon>
        <taxon>Pterygota</taxon>
        <taxon>Neoptera</taxon>
        <taxon>Endopterygota</taxon>
        <taxon>Diptera</taxon>
        <taxon>Brachycera</taxon>
        <taxon>Muscomorpha</taxon>
        <taxon>Oestroidea</taxon>
        <taxon>Calliphoridae</taxon>
        <taxon>Luciliinae</taxon>
        <taxon>Lucilia</taxon>
    </lineage>
</organism>
<feature type="signal peptide" evidence="1">
    <location>
        <begin position="1"/>
        <end position="25"/>
    </location>
</feature>
<evidence type="ECO:0000313" key="2">
    <source>
        <dbReference type="EMBL" id="KNC25651.1"/>
    </source>
</evidence>
<accession>A0A0L0C086</accession>
<feature type="chain" id="PRO_5005535654" evidence="1">
    <location>
        <begin position="26"/>
        <end position="113"/>
    </location>
</feature>
<dbReference type="EMBL" id="JRES01001088">
    <property type="protein sequence ID" value="KNC25651.1"/>
    <property type="molecule type" value="Genomic_DNA"/>
</dbReference>
<sequence length="113" mass="12765">MNFNKYFAIFIIVILGLLCQHVAQGHGLFGDLKRDVERDAHEVDEKVDNIKHNAEDDIHDEGHKIENEIHDEGHKIEKVAKKAYKVYKVVQDVETAGKVIEVAGAVAHVVEKL</sequence>
<evidence type="ECO:0000256" key="1">
    <source>
        <dbReference type="SAM" id="SignalP"/>
    </source>
</evidence>
<gene>
    <name evidence="2" type="ORF">FF38_04936</name>
</gene>
<keyword evidence="3" id="KW-1185">Reference proteome</keyword>
<proteinExistence type="predicted"/>
<name>A0A0L0C086_LUCCU</name>
<evidence type="ECO:0000313" key="3">
    <source>
        <dbReference type="Proteomes" id="UP000037069"/>
    </source>
</evidence>
<dbReference type="Proteomes" id="UP000037069">
    <property type="component" value="Unassembled WGS sequence"/>
</dbReference>
<keyword evidence="1" id="KW-0732">Signal</keyword>
<reference evidence="2 3" key="1">
    <citation type="journal article" date="2015" name="Nat. Commun.">
        <title>Lucilia cuprina genome unlocks parasitic fly biology to underpin future interventions.</title>
        <authorList>
            <person name="Anstead C.A."/>
            <person name="Korhonen P.K."/>
            <person name="Young N.D."/>
            <person name="Hall R.S."/>
            <person name="Jex A.R."/>
            <person name="Murali S.C."/>
            <person name="Hughes D.S."/>
            <person name="Lee S.F."/>
            <person name="Perry T."/>
            <person name="Stroehlein A.J."/>
            <person name="Ansell B.R."/>
            <person name="Breugelmans B."/>
            <person name="Hofmann A."/>
            <person name="Qu J."/>
            <person name="Dugan S."/>
            <person name="Lee S.L."/>
            <person name="Chao H."/>
            <person name="Dinh H."/>
            <person name="Han Y."/>
            <person name="Doddapaneni H.V."/>
            <person name="Worley K.C."/>
            <person name="Muzny D.M."/>
            <person name="Ioannidis P."/>
            <person name="Waterhouse R.M."/>
            <person name="Zdobnov E.M."/>
            <person name="James P.J."/>
            <person name="Bagnall N.H."/>
            <person name="Kotze A.C."/>
            <person name="Gibbs R.A."/>
            <person name="Richards S."/>
            <person name="Batterham P."/>
            <person name="Gasser R.B."/>
        </authorList>
    </citation>
    <scope>NUCLEOTIDE SEQUENCE [LARGE SCALE GENOMIC DNA]</scope>
    <source>
        <strain evidence="2 3">LS</strain>
        <tissue evidence="2">Full body</tissue>
    </source>
</reference>
<protein>
    <submittedName>
        <fullName evidence="2">Uncharacterized protein</fullName>
    </submittedName>
</protein>